<evidence type="ECO:0000256" key="1">
    <source>
        <dbReference type="SAM" id="MobiDB-lite"/>
    </source>
</evidence>
<name>A0A1X2GZM2_9FUNG</name>
<accession>A0A1X2GZM2</accession>
<dbReference type="AlphaFoldDB" id="A0A1X2GZM2"/>
<evidence type="ECO:0000313" key="2">
    <source>
        <dbReference type="EMBL" id="ORX63114.1"/>
    </source>
</evidence>
<dbReference type="EMBL" id="MCGT01000001">
    <property type="protein sequence ID" value="ORX63114.1"/>
    <property type="molecule type" value="Genomic_DNA"/>
</dbReference>
<feature type="region of interest" description="Disordered" evidence="1">
    <location>
        <begin position="55"/>
        <end position="77"/>
    </location>
</feature>
<comment type="caution">
    <text evidence="2">The sequence shown here is derived from an EMBL/GenBank/DDBJ whole genome shotgun (WGS) entry which is preliminary data.</text>
</comment>
<sequence length="269" mass="28719">MLTANNACRIPATASASRASSCLSLPSPASPSTFSSALSYSGSVPADENRQLMRRPATVGASKPQNKSSPLVSHSRHRSTKTVATTFACQGGGEAFVWLLCGWLAQQSCAGQECPFLGDCSSALWSKRLFWCLGSALPSSRELSYELNQKDAHEEATLRQEMPERMPKRTQVVHSLGRPASGVSAAGVAPAKRLCGRHAGGRHVAGHREVGHRLCPTSTVTFGPMVRVHGGRTVLLGFPPYHIVPGRFIPLWQTITQQQSLATDTTTAG</sequence>
<evidence type="ECO:0000313" key="3">
    <source>
        <dbReference type="Proteomes" id="UP000242146"/>
    </source>
</evidence>
<reference evidence="2 3" key="1">
    <citation type="submission" date="2016-07" db="EMBL/GenBank/DDBJ databases">
        <title>Pervasive Adenine N6-methylation of Active Genes in Fungi.</title>
        <authorList>
            <consortium name="DOE Joint Genome Institute"/>
            <person name="Mondo S.J."/>
            <person name="Dannebaum R.O."/>
            <person name="Kuo R.C."/>
            <person name="Labutti K."/>
            <person name="Haridas S."/>
            <person name="Kuo A."/>
            <person name="Salamov A."/>
            <person name="Ahrendt S.R."/>
            <person name="Lipzen A."/>
            <person name="Sullivan W."/>
            <person name="Andreopoulos W.B."/>
            <person name="Clum A."/>
            <person name="Lindquist E."/>
            <person name="Daum C."/>
            <person name="Ramamoorthy G.K."/>
            <person name="Gryganskyi A."/>
            <person name="Culley D."/>
            <person name="Magnuson J.K."/>
            <person name="James T.Y."/>
            <person name="O'Malley M.A."/>
            <person name="Stajich J.E."/>
            <person name="Spatafora J.W."/>
            <person name="Visel A."/>
            <person name="Grigoriev I.V."/>
        </authorList>
    </citation>
    <scope>NUCLEOTIDE SEQUENCE [LARGE SCALE GENOMIC DNA]</scope>
    <source>
        <strain evidence="2 3">NRRL 3301</strain>
    </source>
</reference>
<keyword evidence="3" id="KW-1185">Reference proteome</keyword>
<organism evidence="2 3">
    <name type="scientific">Hesseltinella vesiculosa</name>
    <dbReference type="NCBI Taxonomy" id="101127"/>
    <lineage>
        <taxon>Eukaryota</taxon>
        <taxon>Fungi</taxon>
        <taxon>Fungi incertae sedis</taxon>
        <taxon>Mucoromycota</taxon>
        <taxon>Mucoromycotina</taxon>
        <taxon>Mucoromycetes</taxon>
        <taxon>Mucorales</taxon>
        <taxon>Cunninghamellaceae</taxon>
        <taxon>Hesseltinella</taxon>
    </lineage>
</organism>
<feature type="compositionally biased region" description="Polar residues" evidence="1">
    <location>
        <begin position="63"/>
        <end position="72"/>
    </location>
</feature>
<dbReference type="Proteomes" id="UP000242146">
    <property type="component" value="Unassembled WGS sequence"/>
</dbReference>
<gene>
    <name evidence="2" type="ORF">DM01DRAFT_1369654</name>
</gene>
<protein>
    <submittedName>
        <fullName evidence="2">Uncharacterized protein</fullName>
    </submittedName>
</protein>
<proteinExistence type="predicted"/>